<evidence type="ECO:0008006" key="3">
    <source>
        <dbReference type="Google" id="ProtNLM"/>
    </source>
</evidence>
<dbReference type="AlphaFoldDB" id="A0A6G4WUT9"/>
<dbReference type="RefSeq" id="WP_165297884.1">
    <property type="nucleotide sequence ID" value="NZ_JAAKZZ010000049.1"/>
</dbReference>
<reference evidence="1 2" key="1">
    <citation type="submission" date="2020-02" db="EMBL/GenBank/DDBJ databases">
        <title>Whole-genome analyses of novel actinobacteria.</title>
        <authorList>
            <person name="Sahin N."/>
            <person name="Tatar D."/>
        </authorList>
    </citation>
    <scope>NUCLEOTIDE SEQUENCE [LARGE SCALE GENOMIC DNA]</scope>
    <source>
        <strain evidence="1 2">SB3404</strain>
    </source>
</reference>
<protein>
    <recommendedName>
        <fullName evidence="3">Tail terminator</fullName>
    </recommendedName>
</protein>
<organism evidence="1 2">
    <name type="scientific">Streptomyces boncukensis</name>
    <dbReference type="NCBI Taxonomy" id="2711219"/>
    <lineage>
        <taxon>Bacteria</taxon>
        <taxon>Bacillati</taxon>
        <taxon>Actinomycetota</taxon>
        <taxon>Actinomycetes</taxon>
        <taxon>Kitasatosporales</taxon>
        <taxon>Streptomycetaceae</taxon>
        <taxon>Streptomyces</taxon>
    </lineage>
</organism>
<keyword evidence="2" id="KW-1185">Reference proteome</keyword>
<dbReference type="Proteomes" id="UP000477722">
    <property type="component" value="Unassembled WGS sequence"/>
</dbReference>
<gene>
    <name evidence="1" type="ORF">G5C65_07665</name>
</gene>
<comment type="caution">
    <text evidence="1">The sequence shown here is derived from an EMBL/GenBank/DDBJ whole genome shotgun (WGS) entry which is preliminary data.</text>
</comment>
<evidence type="ECO:0000313" key="1">
    <source>
        <dbReference type="EMBL" id="NGO68231.1"/>
    </source>
</evidence>
<sequence length="142" mass="15401">MRRPVVFPDAAVLVGSYLRSGLADIGQPVHVGTRVPNPRPPQFVRIERIGGMQRDLVTDRPRLDVHCWGASEEDAHDLMQLVRALLADIRGWRGATAYDVAEAGGPNLLPDKETSSPRYALAVEISLRGRALAPTAGKRTAG</sequence>
<evidence type="ECO:0000313" key="2">
    <source>
        <dbReference type="Proteomes" id="UP000477722"/>
    </source>
</evidence>
<name>A0A6G4WUT9_9ACTN</name>
<dbReference type="EMBL" id="JAAKZZ010000049">
    <property type="protein sequence ID" value="NGO68231.1"/>
    <property type="molecule type" value="Genomic_DNA"/>
</dbReference>
<proteinExistence type="predicted"/>
<accession>A0A6G4WUT9</accession>